<name>A0ABV1EMD9_9FIRM</name>
<organism evidence="1 2">
    <name type="scientific">Flavonifractor hominis</name>
    <dbReference type="NCBI Taxonomy" id="3133178"/>
    <lineage>
        <taxon>Bacteria</taxon>
        <taxon>Bacillati</taxon>
        <taxon>Bacillota</taxon>
        <taxon>Clostridia</taxon>
        <taxon>Eubacteriales</taxon>
        <taxon>Oscillospiraceae</taxon>
        <taxon>Flavonifractor</taxon>
    </lineage>
</organism>
<accession>A0ABV1EMD9</accession>
<sequence>MAQNTPPPSTDSFRWHQSGSRKIFPIDYSYSEFSKMLGLDYRTIKKYLLHNQMFKKALSELFLDDRDNALPIPLEAVPLLSCFYRLIFSPEFRDDFRLNRPVHSENTMDRFLHALCRELCERVAPPHDPSEEDENDFCRHKLFQDSTFGRLALENLWEDQVVPRYQRLQQLVKYESPENQVALISDLLFLLDDKINLLSSKKPSEREYPSSASSEQALVHMLQCLLAHRKPQRDGNSSVPYYCVDNNFSDSQFKMERAFHDLTSSKTYSHALLMQARRSYLSNLSSKSVVSGFEKEYLKLQSYLNPTFFPDTVELEGYILERCKQYWSPAIDFCNCFYSYNPNPKPGVSYHNYRSYLIDNLIARHLAPVEQAIAFLFQRAFQESATYLALDKYNLHERIKLRRTSDDIFVTAETKEEIVERYTCVQKEIKALSALCSQAWSCIVGEPALPFEEDSFWPTIPLECLYQKFNTAANFFNKRPPFPSLEIIKAAFNYYTQVIEDPTFQYSLQKVAQFFSLFLCSFVMWLLQIVVERELPSIITDISNISASPQKDP</sequence>
<evidence type="ECO:0000313" key="2">
    <source>
        <dbReference type="Proteomes" id="UP001440599"/>
    </source>
</evidence>
<protein>
    <submittedName>
        <fullName evidence="1">Uncharacterized protein</fullName>
    </submittedName>
</protein>
<evidence type="ECO:0000313" key="1">
    <source>
        <dbReference type="EMBL" id="MEQ2455762.1"/>
    </source>
</evidence>
<dbReference type="EMBL" id="JBBMFT010000002">
    <property type="protein sequence ID" value="MEQ2455762.1"/>
    <property type="molecule type" value="Genomic_DNA"/>
</dbReference>
<gene>
    <name evidence="1" type="ORF">WMO45_04445</name>
</gene>
<proteinExistence type="predicted"/>
<dbReference type="RefSeq" id="WP_349139364.1">
    <property type="nucleotide sequence ID" value="NZ_JBBMFT010000002.1"/>
</dbReference>
<comment type="caution">
    <text evidence="1">The sequence shown here is derived from an EMBL/GenBank/DDBJ whole genome shotgun (WGS) entry which is preliminary data.</text>
</comment>
<dbReference type="Proteomes" id="UP001440599">
    <property type="component" value="Unassembled WGS sequence"/>
</dbReference>
<keyword evidence="2" id="KW-1185">Reference proteome</keyword>
<reference evidence="1 2" key="1">
    <citation type="submission" date="2024-03" db="EMBL/GenBank/DDBJ databases">
        <title>Human intestinal bacterial collection.</title>
        <authorList>
            <person name="Pauvert C."/>
            <person name="Hitch T.C.A."/>
            <person name="Clavel T."/>
        </authorList>
    </citation>
    <scope>NUCLEOTIDE SEQUENCE [LARGE SCALE GENOMIC DNA]</scope>
    <source>
        <strain evidence="1 2">CLA-AP-H34</strain>
    </source>
</reference>